<proteinExistence type="predicted"/>
<dbReference type="OMA" id="NDKEWYA"/>
<evidence type="ECO:0000313" key="1">
    <source>
        <dbReference type="EMBL" id="CAD8185779.1"/>
    </source>
</evidence>
<comment type="caution">
    <text evidence="1">The sequence shown here is derived from an EMBL/GenBank/DDBJ whole genome shotgun (WGS) entry which is preliminary data.</text>
</comment>
<name>A0A8S1WCL1_PAROT</name>
<accession>A0A8S1WCL1</accession>
<dbReference type="EMBL" id="CAJJDP010000085">
    <property type="protein sequence ID" value="CAD8185779.1"/>
    <property type="molecule type" value="Genomic_DNA"/>
</dbReference>
<organism evidence="1 2">
    <name type="scientific">Paramecium octaurelia</name>
    <dbReference type="NCBI Taxonomy" id="43137"/>
    <lineage>
        <taxon>Eukaryota</taxon>
        <taxon>Sar</taxon>
        <taxon>Alveolata</taxon>
        <taxon>Ciliophora</taxon>
        <taxon>Intramacronucleata</taxon>
        <taxon>Oligohymenophorea</taxon>
        <taxon>Peniculida</taxon>
        <taxon>Parameciidae</taxon>
        <taxon>Paramecium</taxon>
    </lineage>
</organism>
<evidence type="ECO:0000313" key="2">
    <source>
        <dbReference type="Proteomes" id="UP000683925"/>
    </source>
</evidence>
<dbReference type="Proteomes" id="UP000683925">
    <property type="component" value="Unassembled WGS sequence"/>
</dbReference>
<sequence>MSIQNIKVLFVAQPCKEIQRSRSQSTSIFQDYQLNGIIQGPRYDDRGDIIKRSIVGTVDQFQREGKVQQDSRATDEDLSMIKSFVITQVNKKQNKKKRAEPVQMNKISKEEILLHIDKVQSNIKLSQTSLRTKEETLPIIERNLLTKQRRILESCEGQQQKWNHLEQELGYRCDRSHNNTLLRRSQGFREKKQLLDSLNLIQKEPNDKEWYAKLRNYQQSIEPNVEIIKSGNQAKLYSDKFKNMINRRLNNKFYDSDYLVVNGNSKLRMESKEATDLMILPQDIMQQQQQQDQNQDLNYTNYNQRDASRRSSYRIFQLQ</sequence>
<dbReference type="AlphaFoldDB" id="A0A8S1WCL1"/>
<protein>
    <submittedName>
        <fullName evidence="1">Uncharacterized protein</fullName>
    </submittedName>
</protein>
<dbReference type="OrthoDB" id="10337491at2759"/>
<keyword evidence="2" id="KW-1185">Reference proteome</keyword>
<reference evidence="1" key="1">
    <citation type="submission" date="2021-01" db="EMBL/GenBank/DDBJ databases">
        <authorList>
            <consortium name="Genoscope - CEA"/>
            <person name="William W."/>
        </authorList>
    </citation>
    <scope>NUCLEOTIDE SEQUENCE</scope>
</reference>
<gene>
    <name evidence="1" type="ORF">POCTA_138.1.T0860140</name>
</gene>